<dbReference type="Pfam" id="PF04188">
    <property type="entry name" value="Mannosyl_trans2"/>
    <property type="match status" value="1"/>
</dbReference>
<dbReference type="GO" id="GO:0016020">
    <property type="term" value="C:membrane"/>
    <property type="evidence" value="ECO:0007669"/>
    <property type="project" value="GOC"/>
</dbReference>
<evidence type="ECO:0000256" key="2">
    <source>
        <dbReference type="ARBA" id="ARBA00004687"/>
    </source>
</evidence>
<proteinExistence type="predicted"/>
<gene>
    <name evidence="11" type="ORF">ACRB68_52530</name>
</gene>
<evidence type="ECO:0000256" key="3">
    <source>
        <dbReference type="ARBA" id="ARBA00022502"/>
    </source>
</evidence>
<comment type="caution">
    <text evidence="11">The sequence shown here is derived from an EMBL/GenBank/DDBJ whole genome shotgun (WGS) entry which is preliminary data.</text>
</comment>
<sequence length="379" mass="40564">MDVSDIAADRSVAPDVRRRVADPLVLAVGGYLFVRLVAIGLLWLWARSVHRPLSGVLGRKWDAVHYINLAQHGYDHGAGQSNLAFFPLYPGLVRVVDAVSPGSTVAAGIAVAWVAGLVAAWGIYRLGAFLHDARTGIALAVLWGVIPHAVVESMAYSESLFTALCVWSLYCVLARRWVAAGMLCLLAGLSRPTATALIAAVCLAALVAVFERPADWRPWAALVLAPLGWVGYLAWVAHRVGRADGWFYVQSHGWGSSFDGGRFTVTEGARLLSKSAPLDPYLVTLVLVIAVALFVITLCDRQPWPLLVYSALLLVTALGGAGYYHAKARFLVAAVPLLVPVAAGFAKARTGTKVVLFAVLTLVSGYLGGYLLLVWTRSP</sequence>
<dbReference type="PANTHER" id="PTHR12468">
    <property type="entry name" value="GPI MANNOSYLTRANSFERASE 2"/>
    <property type="match status" value="1"/>
</dbReference>
<evidence type="ECO:0000256" key="8">
    <source>
        <dbReference type="ARBA" id="ARBA00022989"/>
    </source>
</evidence>
<feature type="transmembrane region" description="Helical" evidence="10">
    <location>
        <begin position="136"/>
        <end position="155"/>
    </location>
</feature>
<evidence type="ECO:0000256" key="7">
    <source>
        <dbReference type="ARBA" id="ARBA00022824"/>
    </source>
</evidence>
<feature type="transmembrane region" description="Helical" evidence="10">
    <location>
        <begin position="193"/>
        <end position="210"/>
    </location>
</feature>
<dbReference type="InterPro" id="IPR007315">
    <property type="entry name" value="PIG-V/Gpi18"/>
</dbReference>
<dbReference type="UniPathway" id="UPA00196"/>
<accession>A0A7K0C2V6</accession>
<feature type="transmembrane region" description="Helical" evidence="10">
    <location>
        <begin position="304"/>
        <end position="323"/>
    </location>
</feature>
<evidence type="ECO:0000256" key="10">
    <source>
        <dbReference type="SAM" id="Phobius"/>
    </source>
</evidence>
<reference evidence="11 12" key="1">
    <citation type="submission" date="2019-10" db="EMBL/GenBank/DDBJ databases">
        <title>Actinomadura rubteroloni sp. nov. and Actinomadura macrotermitis sp. nov., isolated from the gut of fungus growing-termite Macrotermes natalensis.</title>
        <authorList>
            <person name="Benndorf R."/>
            <person name="Martin K."/>
            <person name="Kuefner M."/>
            <person name="De Beer W."/>
            <person name="Kaster A.-K."/>
            <person name="Vollmers J."/>
            <person name="Poulsen M."/>
            <person name="Beemelmanns C."/>
        </authorList>
    </citation>
    <scope>NUCLEOTIDE SEQUENCE [LARGE SCALE GENOMIC DNA]</scope>
    <source>
        <strain evidence="11 12">RB68</strain>
    </source>
</reference>
<feature type="transmembrane region" description="Helical" evidence="10">
    <location>
        <begin position="330"/>
        <end position="348"/>
    </location>
</feature>
<evidence type="ECO:0000313" key="11">
    <source>
        <dbReference type="EMBL" id="MQY07154.1"/>
    </source>
</evidence>
<keyword evidence="3" id="KW-0337">GPI-anchor biosynthesis</keyword>
<dbReference type="GO" id="GO:0000009">
    <property type="term" value="F:alpha-1,6-mannosyltransferase activity"/>
    <property type="evidence" value="ECO:0007669"/>
    <property type="project" value="InterPro"/>
</dbReference>
<feature type="transmembrane region" description="Helical" evidence="10">
    <location>
        <begin position="24"/>
        <end position="46"/>
    </location>
</feature>
<keyword evidence="5" id="KW-0808">Transferase</keyword>
<keyword evidence="4" id="KW-0328">Glycosyltransferase</keyword>
<name>A0A7K0C2V6_9ACTN</name>
<dbReference type="Proteomes" id="UP000487268">
    <property type="component" value="Unassembled WGS sequence"/>
</dbReference>
<comment type="pathway">
    <text evidence="2">Glycolipid biosynthesis; glycosylphosphatidylinositol-anchor biosynthesis.</text>
</comment>
<evidence type="ECO:0000313" key="12">
    <source>
        <dbReference type="Proteomes" id="UP000487268"/>
    </source>
</evidence>
<organism evidence="11 12">
    <name type="scientific">Actinomadura macrotermitis</name>
    <dbReference type="NCBI Taxonomy" id="2585200"/>
    <lineage>
        <taxon>Bacteria</taxon>
        <taxon>Bacillati</taxon>
        <taxon>Actinomycetota</taxon>
        <taxon>Actinomycetes</taxon>
        <taxon>Streptosporangiales</taxon>
        <taxon>Thermomonosporaceae</taxon>
        <taxon>Actinomadura</taxon>
    </lineage>
</organism>
<dbReference type="AlphaFoldDB" id="A0A7K0C2V6"/>
<evidence type="ECO:0008006" key="13">
    <source>
        <dbReference type="Google" id="ProtNLM"/>
    </source>
</evidence>
<dbReference type="RefSeq" id="WP_153536793.1">
    <property type="nucleotide sequence ID" value="NZ_WEGH01000003.1"/>
</dbReference>
<comment type="subcellular location">
    <subcellularLocation>
        <location evidence="1">Endoplasmic reticulum membrane</location>
        <topology evidence="1">Multi-pass membrane protein</topology>
    </subcellularLocation>
</comment>
<evidence type="ECO:0000256" key="9">
    <source>
        <dbReference type="ARBA" id="ARBA00023136"/>
    </source>
</evidence>
<feature type="transmembrane region" description="Helical" evidence="10">
    <location>
        <begin position="105"/>
        <end position="124"/>
    </location>
</feature>
<keyword evidence="7" id="KW-0256">Endoplasmic reticulum</keyword>
<feature type="transmembrane region" description="Helical" evidence="10">
    <location>
        <begin position="216"/>
        <end position="237"/>
    </location>
</feature>
<keyword evidence="6 10" id="KW-0812">Transmembrane</keyword>
<dbReference type="GO" id="GO:0006506">
    <property type="term" value="P:GPI anchor biosynthetic process"/>
    <property type="evidence" value="ECO:0007669"/>
    <property type="project" value="UniProtKB-UniPathway"/>
</dbReference>
<protein>
    <recommendedName>
        <fullName evidence="13">Glycosyltransferase RgtA/B/C/D-like domain-containing protein</fullName>
    </recommendedName>
</protein>
<dbReference type="EMBL" id="WEGH01000003">
    <property type="protein sequence ID" value="MQY07154.1"/>
    <property type="molecule type" value="Genomic_DNA"/>
</dbReference>
<keyword evidence="9 10" id="KW-0472">Membrane</keyword>
<keyword evidence="8 10" id="KW-1133">Transmembrane helix</keyword>
<evidence type="ECO:0000256" key="4">
    <source>
        <dbReference type="ARBA" id="ARBA00022676"/>
    </source>
</evidence>
<evidence type="ECO:0000256" key="6">
    <source>
        <dbReference type="ARBA" id="ARBA00022692"/>
    </source>
</evidence>
<dbReference type="PANTHER" id="PTHR12468:SF2">
    <property type="entry name" value="GPI MANNOSYLTRANSFERASE 2"/>
    <property type="match status" value="1"/>
</dbReference>
<keyword evidence="12" id="KW-1185">Reference proteome</keyword>
<dbReference type="OrthoDB" id="151635at2"/>
<feature type="transmembrane region" description="Helical" evidence="10">
    <location>
        <begin position="280"/>
        <end position="298"/>
    </location>
</feature>
<dbReference type="GO" id="GO:0004376">
    <property type="term" value="F:GPI mannosyltransferase activity"/>
    <property type="evidence" value="ECO:0007669"/>
    <property type="project" value="InterPro"/>
</dbReference>
<feature type="transmembrane region" description="Helical" evidence="10">
    <location>
        <begin position="354"/>
        <end position="375"/>
    </location>
</feature>
<evidence type="ECO:0000256" key="5">
    <source>
        <dbReference type="ARBA" id="ARBA00022679"/>
    </source>
</evidence>
<evidence type="ECO:0000256" key="1">
    <source>
        <dbReference type="ARBA" id="ARBA00004477"/>
    </source>
</evidence>